<evidence type="ECO:0000256" key="1">
    <source>
        <dbReference type="ARBA" id="ARBA00008668"/>
    </source>
</evidence>
<dbReference type="InterPro" id="IPR001087">
    <property type="entry name" value="GDSL"/>
</dbReference>
<dbReference type="InterPro" id="IPR050592">
    <property type="entry name" value="GDSL_lipolytic_enzyme"/>
</dbReference>
<dbReference type="AlphaFoldDB" id="A0A6P9E1G8"/>
<sequence length="358" mass="39349">MIFMGFPSSNLAPFLTLFLVFFVANGQSSVRPFFIFGDSVVDVGNNNHIYTFIKANFPPYGRDFVTHEPTGRFCNGKLATDFIADMIGLTYPPPYLSGRARGTNLLIGANFASASSGYYDATANLYRAIPLSRQLLYYREYQNRLAAVVGRSNVASIISRAIFIVSAGSSDFLQNYYVNPLLYLALTPDRFSDLLIQSYTSFIQRLYALGARRIGVTTLPPIGCLPAAITIFGAAGSNACVERLNNDAVSFNYKLNATSRWLQNNLHDLKLVVFDTYQPLYEIVTNPSKYGFFEARRACCGTGLLETSILCNPLSVGTCANASEYVFWDGFHPSDAANHVLASRLAPSGISLITPSHL</sequence>
<proteinExistence type="inferred from homology"/>
<dbReference type="FunCoup" id="A0A6P9E1G8">
    <property type="interactions" value="73"/>
</dbReference>
<dbReference type="PANTHER" id="PTHR45642">
    <property type="entry name" value="GDSL ESTERASE/LIPASE EXL3"/>
    <property type="match status" value="1"/>
</dbReference>
<dbReference type="Gramene" id="Jr14_17720_p1">
    <property type="protein sequence ID" value="cds.Jr14_17720_p1"/>
    <property type="gene ID" value="Jr14_17720"/>
</dbReference>
<organism evidence="2 3">
    <name type="scientific">Juglans regia</name>
    <name type="common">English walnut</name>
    <dbReference type="NCBI Taxonomy" id="51240"/>
    <lineage>
        <taxon>Eukaryota</taxon>
        <taxon>Viridiplantae</taxon>
        <taxon>Streptophyta</taxon>
        <taxon>Embryophyta</taxon>
        <taxon>Tracheophyta</taxon>
        <taxon>Spermatophyta</taxon>
        <taxon>Magnoliopsida</taxon>
        <taxon>eudicotyledons</taxon>
        <taxon>Gunneridae</taxon>
        <taxon>Pentapetalae</taxon>
        <taxon>rosids</taxon>
        <taxon>fabids</taxon>
        <taxon>Fagales</taxon>
        <taxon>Juglandaceae</taxon>
        <taxon>Juglans</taxon>
    </lineage>
</organism>
<dbReference type="InterPro" id="IPR036514">
    <property type="entry name" value="SGNH_hydro_sf"/>
</dbReference>
<dbReference type="PANTHER" id="PTHR45642:SF67">
    <property type="entry name" value="GDSL-LIKE LIPASE_ACYLHYDROLASE FAMILY PROTEIN, EXPRESSED"/>
    <property type="match status" value="1"/>
</dbReference>
<dbReference type="OrthoDB" id="1600564at2759"/>
<dbReference type="FunFam" id="3.40.50.1110:FF:000003">
    <property type="entry name" value="GDSL esterase/lipase APG"/>
    <property type="match status" value="1"/>
</dbReference>
<accession>A0A6P9E1G8</accession>
<dbReference type="CDD" id="cd01837">
    <property type="entry name" value="SGNH_plant_lipase_like"/>
    <property type="match status" value="1"/>
</dbReference>
<dbReference type="SUPFAM" id="SSF52266">
    <property type="entry name" value="SGNH hydrolase"/>
    <property type="match status" value="1"/>
</dbReference>
<gene>
    <name evidence="3" type="primary">LOC109000650</name>
</gene>
<dbReference type="GeneID" id="109000650"/>
<reference evidence="3" key="1">
    <citation type="submission" date="2025-08" db="UniProtKB">
        <authorList>
            <consortium name="RefSeq"/>
        </authorList>
    </citation>
    <scope>IDENTIFICATION</scope>
    <source>
        <tissue evidence="3">Leaves</tissue>
    </source>
</reference>
<dbReference type="RefSeq" id="XP_035541344.1">
    <property type="nucleotide sequence ID" value="XM_035685451.1"/>
</dbReference>
<dbReference type="GO" id="GO:0016788">
    <property type="term" value="F:hydrolase activity, acting on ester bonds"/>
    <property type="evidence" value="ECO:0007669"/>
    <property type="project" value="InterPro"/>
</dbReference>
<dbReference type="Gene3D" id="3.40.50.1110">
    <property type="entry name" value="SGNH hydrolase"/>
    <property type="match status" value="1"/>
</dbReference>
<comment type="similarity">
    <text evidence="1">Belongs to the 'GDSL' lipolytic enzyme family.</text>
</comment>
<protein>
    <submittedName>
        <fullName evidence="3">GDSL esterase/lipase At5g22810-like</fullName>
    </submittedName>
</protein>
<dbReference type="InterPro" id="IPR035669">
    <property type="entry name" value="SGNH_plant_lipase-like"/>
</dbReference>
<dbReference type="KEGG" id="jre:109000650"/>
<dbReference type="Pfam" id="PF00657">
    <property type="entry name" value="Lipase_GDSL"/>
    <property type="match status" value="1"/>
</dbReference>
<evidence type="ECO:0000313" key="2">
    <source>
        <dbReference type="Proteomes" id="UP000235220"/>
    </source>
</evidence>
<evidence type="ECO:0000313" key="3">
    <source>
        <dbReference type="RefSeq" id="XP_035541344.1"/>
    </source>
</evidence>
<dbReference type="Proteomes" id="UP000235220">
    <property type="component" value="Chromosome 14"/>
</dbReference>
<name>A0A6P9E1G8_JUGRE</name>
<keyword evidence="2" id="KW-1185">Reference proteome</keyword>